<accession>A0AA39ZD70</accession>
<keyword evidence="3" id="KW-1185">Reference proteome</keyword>
<protein>
    <submittedName>
        <fullName evidence="2">Uncharacterized protein</fullName>
    </submittedName>
</protein>
<dbReference type="EMBL" id="JAULSY010000058">
    <property type="protein sequence ID" value="KAK0668344.1"/>
    <property type="molecule type" value="Genomic_DNA"/>
</dbReference>
<comment type="caution">
    <text evidence="2">The sequence shown here is derived from an EMBL/GenBank/DDBJ whole genome shotgun (WGS) entry which is preliminary data.</text>
</comment>
<dbReference type="Proteomes" id="UP001174997">
    <property type="component" value="Unassembled WGS sequence"/>
</dbReference>
<evidence type="ECO:0000256" key="1">
    <source>
        <dbReference type="SAM" id="SignalP"/>
    </source>
</evidence>
<keyword evidence="1" id="KW-0732">Signal</keyword>
<name>A0AA39ZD70_9PEZI</name>
<organism evidence="2 3">
    <name type="scientific">Cercophora samala</name>
    <dbReference type="NCBI Taxonomy" id="330535"/>
    <lineage>
        <taxon>Eukaryota</taxon>
        <taxon>Fungi</taxon>
        <taxon>Dikarya</taxon>
        <taxon>Ascomycota</taxon>
        <taxon>Pezizomycotina</taxon>
        <taxon>Sordariomycetes</taxon>
        <taxon>Sordariomycetidae</taxon>
        <taxon>Sordariales</taxon>
        <taxon>Lasiosphaeriaceae</taxon>
        <taxon>Cercophora</taxon>
    </lineage>
</organism>
<evidence type="ECO:0000313" key="3">
    <source>
        <dbReference type="Proteomes" id="UP001174997"/>
    </source>
</evidence>
<reference evidence="2" key="1">
    <citation type="submission" date="2023-06" db="EMBL/GenBank/DDBJ databases">
        <title>Genome-scale phylogeny and comparative genomics of the fungal order Sordariales.</title>
        <authorList>
            <consortium name="Lawrence Berkeley National Laboratory"/>
            <person name="Hensen N."/>
            <person name="Bonometti L."/>
            <person name="Westerberg I."/>
            <person name="Brannstrom I.O."/>
            <person name="Guillou S."/>
            <person name="Cros-Aarteil S."/>
            <person name="Calhoun S."/>
            <person name="Haridas S."/>
            <person name="Kuo A."/>
            <person name="Mondo S."/>
            <person name="Pangilinan J."/>
            <person name="Riley R."/>
            <person name="Labutti K."/>
            <person name="Andreopoulos B."/>
            <person name="Lipzen A."/>
            <person name="Chen C."/>
            <person name="Yanf M."/>
            <person name="Daum C."/>
            <person name="Ng V."/>
            <person name="Clum A."/>
            <person name="Steindorff A."/>
            <person name="Ohm R."/>
            <person name="Martin F."/>
            <person name="Silar P."/>
            <person name="Natvig D."/>
            <person name="Lalanne C."/>
            <person name="Gautier V."/>
            <person name="Ament-Velasquez S.L."/>
            <person name="Kruys A."/>
            <person name="Hutchinson M.I."/>
            <person name="Powell A.J."/>
            <person name="Barry K."/>
            <person name="Miller A.N."/>
            <person name="Grigoriev I.V."/>
            <person name="Debuchy R."/>
            <person name="Gladieux P."/>
            <person name="Thoren M.H."/>
            <person name="Johannesson H."/>
        </authorList>
    </citation>
    <scope>NUCLEOTIDE SEQUENCE</scope>
    <source>
        <strain evidence="2">CBS 307.81</strain>
    </source>
</reference>
<sequence length="196" mass="20842">MVRISTCLASGLTITGVLSQTSLDAQYVLDSIATLQGYATRLGAESQALNTLSCPLYVIGQGPFTKVIPVVKELEGELLIAGPKINTFRPLNETIPADLVTAQDITRVIRPASLTLLRAFNIIAGVGKVNNACSLLPLVGEPVATAFGKLKVAMVNYYLAVLLYEVPQEDGVGLLRELIEVQINTVIQSYGGVVSL</sequence>
<dbReference type="AlphaFoldDB" id="A0AA39ZD70"/>
<gene>
    <name evidence="2" type="ORF">QBC41DRAFT_303568</name>
</gene>
<proteinExistence type="predicted"/>
<feature type="chain" id="PRO_5041405534" evidence="1">
    <location>
        <begin position="20"/>
        <end position="196"/>
    </location>
</feature>
<evidence type="ECO:0000313" key="2">
    <source>
        <dbReference type="EMBL" id="KAK0668344.1"/>
    </source>
</evidence>
<feature type="signal peptide" evidence="1">
    <location>
        <begin position="1"/>
        <end position="19"/>
    </location>
</feature>